<dbReference type="GO" id="GO:0006935">
    <property type="term" value="P:chemotaxis"/>
    <property type="evidence" value="ECO:0007669"/>
    <property type="project" value="InterPro"/>
</dbReference>
<dbReference type="OrthoDB" id="7356921at2"/>
<feature type="domain" description="CheW-like" evidence="1">
    <location>
        <begin position="5"/>
        <end position="143"/>
    </location>
</feature>
<dbReference type="Gene3D" id="2.30.30.40">
    <property type="entry name" value="SH3 Domains"/>
    <property type="match status" value="1"/>
</dbReference>
<keyword evidence="3" id="KW-1185">Reference proteome</keyword>
<dbReference type="RefSeq" id="WP_068496981.1">
    <property type="nucleotide sequence ID" value="NZ_LWQU01000032.1"/>
</dbReference>
<evidence type="ECO:0000313" key="3">
    <source>
        <dbReference type="Proteomes" id="UP000078543"/>
    </source>
</evidence>
<dbReference type="EMBL" id="LWQU01000032">
    <property type="protein sequence ID" value="OAN64513.1"/>
    <property type="molecule type" value="Genomic_DNA"/>
</dbReference>
<dbReference type="InterPro" id="IPR036061">
    <property type="entry name" value="CheW-like_dom_sf"/>
</dbReference>
<reference evidence="2 3" key="1">
    <citation type="submission" date="2016-04" db="EMBL/GenBank/DDBJ databases">
        <title>Draft genome sequence of freshwater magnetotactic bacteria Magnetospirillum marisnigri SP-1 and Magnetospirillum moscoviense BB-1.</title>
        <authorList>
            <person name="Koziaeva V."/>
            <person name="Dziuba M.V."/>
            <person name="Ivanov T.M."/>
            <person name="Kuznetsov B."/>
            <person name="Grouzdev D.S."/>
        </authorList>
    </citation>
    <scope>NUCLEOTIDE SEQUENCE [LARGE SCALE GENOMIC DNA]</scope>
    <source>
        <strain evidence="2 3">BB-1</strain>
    </source>
</reference>
<dbReference type="AlphaFoldDB" id="A0A178MZH6"/>
<dbReference type="SUPFAM" id="SSF50341">
    <property type="entry name" value="CheW-like"/>
    <property type="match status" value="1"/>
</dbReference>
<sequence length="165" mass="18047">MSDDAHSVVVFNVSDQPFAASVEYVAEVVPIPWLAKPPGMPSIVQGILNLGGVAVTVLRADLLLGLEPFSVGLDSSILIMKERAVPMGLLVQHVDGVYPLSACRVLPIDETRTFQGCVEAQLEICEQAIPLLSWPKILLEEERQRVLDYLGQLSKRLDDLAEELT</sequence>
<dbReference type="SMART" id="SM00260">
    <property type="entry name" value="CheW"/>
    <property type="match status" value="1"/>
</dbReference>
<name>A0A178MZH6_9PROT</name>
<dbReference type="GO" id="GO:0005829">
    <property type="term" value="C:cytosol"/>
    <property type="evidence" value="ECO:0007669"/>
    <property type="project" value="TreeGrafter"/>
</dbReference>
<comment type="caution">
    <text evidence="2">The sequence shown here is derived from an EMBL/GenBank/DDBJ whole genome shotgun (WGS) entry which is preliminary data.</text>
</comment>
<dbReference type="Proteomes" id="UP000078543">
    <property type="component" value="Unassembled WGS sequence"/>
</dbReference>
<dbReference type="Pfam" id="PF01584">
    <property type="entry name" value="CheW"/>
    <property type="match status" value="1"/>
</dbReference>
<gene>
    <name evidence="2" type="ORF">A6A05_06425</name>
</gene>
<dbReference type="GO" id="GO:0007165">
    <property type="term" value="P:signal transduction"/>
    <property type="evidence" value="ECO:0007669"/>
    <property type="project" value="InterPro"/>
</dbReference>
<protein>
    <recommendedName>
        <fullName evidence="1">CheW-like domain-containing protein</fullName>
    </recommendedName>
</protein>
<dbReference type="PANTHER" id="PTHR22617:SF23">
    <property type="entry name" value="CHEMOTAXIS PROTEIN CHEW"/>
    <property type="match status" value="1"/>
</dbReference>
<evidence type="ECO:0000313" key="2">
    <source>
        <dbReference type="EMBL" id="OAN64513.1"/>
    </source>
</evidence>
<proteinExistence type="predicted"/>
<dbReference type="STRING" id="1437059.A6A05_06425"/>
<accession>A0A178MZH6</accession>
<dbReference type="InterPro" id="IPR002545">
    <property type="entry name" value="CheW-lke_dom"/>
</dbReference>
<dbReference type="PROSITE" id="PS50851">
    <property type="entry name" value="CHEW"/>
    <property type="match status" value="1"/>
</dbReference>
<dbReference type="Gene3D" id="2.40.50.180">
    <property type="entry name" value="CheA-289, Domain 4"/>
    <property type="match status" value="1"/>
</dbReference>
<dbReference type="InterPro" id="IPR039315">
    <property type="entry name" value="CheW"/>
</dbReference>
<organism evidence="2 3">
    <name type="scientific">Magnetospirillum moscoviense</name>
    <dbReference type="NCBI Taxonomy" id="1437059"/>
    <lineage>
        <taxon>Bacteria</taxon>
        <taxon>Pseudomonadati</taxon>
        <taxon>Pseudomonadota</taxon>
        <taxon>Alphaproteobacteria</taxon>
        <taxon>Rhodospirillales</taxon>
        <taxon>Rhodospirillaceae</taxon>
        <taxon>Magnetospirillum</taxon>
    </lineage>
</organism>
<evidence type="ECO:0000259" key="1">
    <source>
        <dbReference type="PROSITE" id="PS50851"/>
    </source>
</evidence>
<dbReference type="PANTHER" id="PTHR22617">
    <property type="entry name" value="CHEMOTAXIS SENSOR HISTIDINE KINASE-RELATED"/>
    <property type="match status" value="1"/>
</dbReference>